<accession>A0A5J9SGV7</accession>
<proteinExistence type="predicted"/>
<evidence type="ECO:0000313" key="3">
    <source>
        <dbReference type="Proteomes" id="UP000324897"/>
    </source>
</evidence>
<organism evidence="1 3">
    <name type="scientific">Eragrostis curvula</name>
    <name type="common">weeping love grass</name>
    <dbReference type="NCBI Taxonomy" id="38414"/>
    <lineage>
        <taxon>Eukaryota</taxon>
        <taxon>Viridiplantae</taxon>
        <taxon>Streptophyta</taxon>
        <taxon>Embryophyta</taxon>
        <taxon>Tracheophyta</taxon>
        <taxon>Spermatophyta</taxon>
        <taxon>Magnoliopsida</taxon>
        <taxon>Liliopsida</taxon>
        <taxon>Poales</taxon>
        <taxon>Poaceae</taxon>
        <taxon>PACMAD clade</taxon>
        <taxon>Chloridoideae</taxon>
        <taxon>Eragrostideae</taxon>
        <taxon>Eragrostidinae</taxon>
        <taxon>Eragrostis</taxon>
    </lineage>
</organism>
<dbReference type="EMBL" id="RWGY01000009">
    <property type="protein sequence ID" value="TVU34427.1"/>
    <property type="molecule type" value="Genomic_DNA"/>
</dbReference>
<evidence type="ECO:0000313" key="2">
    <source>
        <dbReference type="EMBL" id="TVU34427.1"/>
    </source>
</evidence>
<dbReference type="Proteomes" id="UP000324897">
    <property type="component" value="Unassembled WGS sequence"/>
</dbReference>
<keyword evidence="3" id="KW-1185">Reference proteome</keyword>
<dbReference type="EMBL" id="RWGY01000846">
    <property type="protein sequence ID" value="TVT98510.1"/>
    <property type="molecule type" value="Genomic_DNA"/>
</dbReference>
<evidence type="ECO:0000313" key="1">
    <source>
        <dbReference type="EMBL" id="TVT98510.1"/>
    </source>
</evidence>
<dbReference type="Gramene" id="TVU34427">
    <property type="protein sequence ID" value="TVU34427"/>
    <property type="gene ID" value="EJB05_16259"/>
</dbReference>
<sequence>MAGLPALPDCQFAIAGSSEWGPHFWFRTGPPKSQGRPWPDPCRRWLAVACGAYQSVCGRGF</sequence>
<gene>
    <name evidence="2" type="ORF">EJB05_16259</name>
    <name evidence="1" type="ORF">EJB05_56176</name>
</gene>
<dbReference type="Gramene" id="TVT98510">
    <property type="protein sequence ID" value="TVT98510"/>
    <property type="gene ID" value="EJB05_56176"/>
</dbReference>
<dbReference type="AlphaFoldDB" id="A0A5J9SGV7"/>
<reference evidence="1 3" key="1">
    <citation type="journal article" date="2019" name="Sci. Rep.">
        <title>A high-quality genome of Eragrostis curvula grass provides insights into Poaceae evolution and supports new strategies to enhance forage quality.</title>
        <authorList>
            <person name="Carballo J."/>
            <person name="Santos B.A.C.M."/>
            <person name="Zappacosta D."/>
            <person name="Garbus I."/>
            <person name="Selva J.P."/>
            <person name="Gallo C.A."/>
            <person name="Diaz A."/>
            <person name="Albertini E."/>
            <person name="Caccamo M."/>
            <person name="Echenique V."/>
        </authorList>
    </citation>
    <scope>NUCLEOTIDE SEQUENCE [LARGE SCALE GENOMIC DNA]</scope>
    <source>
        <strain evidence="3">cv. Victoria</strain>
        <tissue evidence="1">Leaf</tissue>
    </source>
</reference>
<protein>
    <submittedName>
        <fullName evidence="1">Uncharacterized protein</fullName>
    </submittedName>
</protein>
<comment type="caution">
    <text evidence="1">The sequence shown here is derived from an EMBL/GenBank/DDBJ whole genome shotgun (WGS) entry which is preliminary data.</text>
</comment>
<name>A0A5J9SGV7_9POAL</name>